<evidence type="ECO:0008006" key="4">
    <source>
        <dbReference type="Google" id="ProtNLM"/>
    </source>
</evidence>
<dbReference type="Proteomes" id="UP000799118">
    <property type="component" value="Unassembled WGS sequence"/>
</dbReference>
<dbReference type="SUPFAM" id="SSF52047">
    <property type="entry name" value="RNI-like"/>
    <property type="match status" value="1"/>
</dbReference>
<protein>
    <recommendedName>
        <fullName evidence="4">F-box domain-containing protein</fullName>
    </recommendedName>
</protein>
<organism evidence="2 3">
    <name type="scientific">Gymnopus androsaceus JB14</name>
    <dbReference type="NCBI Taxonomy" id="1447944"/>
    <lineage>
        <taxon>Eukaryota</taxon>
        <taxon>Fungi</taxon>
        <taxon>Dikarya</taxon>
        <taxon>Basidiomycota</taxon>
        <taxon>Agaricomycotina</taxon>
        <taxon>Agaricomycetes</taxon>
        <taxon>Agaricomycetidae</taxon>
        <taxon>Agaricales</taxon>
        <taxon>Marasmiineae</taxon>
        <taxon>Omphalotaceae</taxon>
        <taxon>Gymnopus</taxon>
    </lineage>
</organism>
<dbReference type="EMBL" id="ML769443">
    <property type="protein sequence ID" value="KAE9401732.1"/>
    <property type="molecule type" value="Genomic_DNA"/>
</dbReference>
<feature type="region of interest" description="Disordered" evidence="1">
    <location>
        <begin position="1"/>
        <end position="24"/>
    </location>
</feature>
<feature type="compositionally biased region" description="Polar residues" evidence="1">
    <location>
        <begin position="9"/>
        <end position="22"/>
    </location>
</feature>
<gene>
    <name evidence="2" type="ORF">BT96DRAFT_1018033</name>
</gene>
<evidence type="ECO:0000313" key="2">
    <source>
        <dbReference type="EMBL" id="KAE9401732.1"/>
    </source>
</evidence>
<sequence>MSGIEKLCLTSQSTQNPSSAEQSAWEEAFSRSRSNCFPNSAVERSQLCALIEEIHSHLRETELQDARRIQLAKKLELQESLLSPIRRLPPEILSEILKLVTPDTIIVQRGFRSRAGDSIFPLTWVSFWWRETIVSQPSFWSCLELRSPEPVLGSIIPILRVCLARSGTAPICLHLHFHQTELTPWLCNVLDDLAQHADRWRELKSTVDLPGLTYILKQAHNLTENPFSILDTMKIFCPFKICAEGILGNSFVHCPRLHNLQISHLRATDIIDLTHLSMLDVIFYKGCSFAVLLEKCPVLETLIVGYINKSLEGWETTSIPTVPRVCHAHLQTLVLIINKNVVAGAWQSVQLPNLTDLRVQYAGTLNITTFE</sequence>
<proteinExistence type="predicted"/>
<dbReference type="AlphaFoldDB" id="A0A6A4HRK7"/>
<dbReference type="OrthoDB" id="3365698at2759"/>
<evidence type="ECO:0000256" key="1">
    <source>
        <dbReference type="SAM" id="MobiDB-lite"/>
    </source>
</evidence>
<name>A0A6A4HRK7_9AGAR</name>
<reference evidence="2" key="1">
    <citation type="journal article" date="2019" name="Environ. Microbiol.">
        <title>Fungal ecological strategies reflected in gene transcription - a case study of two litter decomposers.</title>
        <authorList>
            <person name="Barbi F."/>
            <person name="Kohler A."/>
            <person name="Barry K."/>
            <person name="Baskaran P."/>
            <person name="Daum C."/>
            <person name="Fauchery L."/>
            <person name="Ihrmark K."/>
            <person name="Kuo A."/>
            <person name="LaButti K."/>
            <person name="Lipzen A."/>
            <person name="Morin E."/>
            <person name="Grigoriev I.V."/>
            <person name="Henrissat B."/>
            <person name="Lindahl B."/>
            <person name="Martin F."/>
        </authorList>
    </citation>
    <scope>NUCLEOTIDE SEQUENCE</scope>
    <source>
        <strain evidence="2">JB14</strain>
    </source>
</reference>
<accession>A0A6A4HRK7</accession>
<evidence type="ECO:0000313" key="3">
    <source>
        <dbReference type="Proteomes" id="UP000799118"/>
    </source>
</evidence>
<keyword evidence="3" id="KW-1185">Reference proteome</keyword>